<comment type="caution">
    <text evidence="1">The sequence shown here is derived from an EMBL/GenBank/DDBJ whole genome shotgun (WGS) entry which is preliminary data.</text>
</comment>
<keyword evidence="2" id="KW-1185">Reference proteome</keyword>
<dbReference type="Proteomes" id="UP001174909">
    <property type="component" value="Unassembled WGS sequence"/>
</dbReference>
<reference evidence="1" key="1">
    <citation type="submission" date="2023-03" db="EMBL/GenBank/DDBJ databases">
        <authorList>
            <person name="Steffen K."/>
            <person name="Cardenas P."/>
        </authorList>
    </citation>
    <scope>NUCLEOTIDE SEQUENCE</scope>
</reference>
<dbReference type="AlphaFoldDB" id="A0AA35SSN2"/>
<gene>
    <name evidence="1" type="ORF">GBAR_LOCUS19487</name>
</gene>
<feature type="non-terminal residue" evidence="1">
    <location>
        <position position="1"/>
    </location>
</feature>
<evidence type="ECO:0000313" key="1">
    <source>
        <dbReference type="EMBL" id="CAI8034653.1"/>
    </source>
</evidence>
<name>A0AA35SSN2_GEOBA</name>
<proteinExistence type="predicted"/>
<organism evidence="1 2">
    <name type="scientific">Geodia barretti</name>
    <name type="common">Barrett's horny sponge</name>
    <dbReference type="NCBI Taxonomy" id="519541"/>
    <lineage>
        <taxon>Eukaryota</taxon>
        <taxon>Metazoa</taxon>
        <taxon>Porifera</taxon>
        <taxon>Demospongiae</taxon>
        <taxon>Heteroscleromorpha</taxon>
        <taxon>Tetractinellida</taxon>
        <taxon>Astrophorina</taxon>
        <taxon>Geodiidae</taxon>
        <taxon>Geodia</taxon>
    </lineage>
</organism>
<accession>A0AA35SSN2</accession>
<sequence length="32" mass="3752">MPCLPGVPYHFPMLYSVLMNRYILKIPLVELC</sequence>
<protein>
    <submittedName>
        <fullName evidence="1">Uncharacterized protein</fullName>
    </submittedName>
</protein>
<evidence type="ECO:0000313" key="2">
    <source>
        <dbReference type="Proteomes" id="UP001174909"/>
    </source>
</evidence>
<dbReference type="EMBL" id="CASHTH010002748">
    <property type="protein sequence ID" value="CAI8034653.1"/>
    <property type="molecule type" value="Genomic_DNA"/>
</dbReference>